<feature type="region of interest" description="Disordered" evidence="1">
    <location>
        <begin position="115"/>
        <end position="154"/>
    </location>
</feature>
<sequence>MQVMVSAEDFDRITSENRLLTELVFTMFGDMRTRLADMQSPANAPTDTRKRKLEDYEWNDVIRIWESSSSNNEEIHQTLQDNGRMKVSRVYIRVDPSDISLGHRKLVFPIPDLRTMMPRSPSTPSTVVQPRGLPTPAAQDSSQETAIPKASDSTGNVGGLLVQQMASSLTSDPSFTQALASAISERILHQELPESWP</sequence>
<keyword evidence="3" id="KW-1185">Reference proteome</keyword>
<proteinExistence type="predicted"/>
<reference evidence="2 3" key="1">
    <citation type="journal article" date="2023" name="Hortic Res">
        <title>Pangenome of water caltrop reveals structural variations and asymmetric subgenome divergence after allopolyploidization.</title>
        <authorList>
            <person name="Zhang X."/>
            <person name="Chen Y."/>
            <person name="Wang L."/>
            <person name="Yuan Y."/>
            <person name="Fang M."/>
            <person name="Shi L."/>
            <person name="Lu R."/>
            <person name="Comes H.P."/>
            <person name="Ma Y."/>
            <person name="Chen Y."/>
            <person name="Huang G."/>
            <person name="Zhou Y."/>
            <person name="Zheng Z."/>
            <person name="Qiu Y."/>
        </authorList>
    </citation>
    <scope>NUCLEOTIDE SEQUENCE [LARGE SCALE GENOMIC DNA]</scope>
    <source>
        <tissue evidence="2">Roots</tissue>
    </source>
</reference>
<name>A0AAN7JVX4_9MYRT</name>
<evidence type="ECO:0000313" key="2">
    <source>
        <dbReference type="EMBL" id="KAK4755848.1"/>
    </source>
</evidence>
<dbReference type="AlphaFoldDB" id="A0AAN7JVX4"/>
<gene>
    <name evidence="2" type="ORF">SAY87_009605</name>
</gene>
<evidence type="ECO:0000256" key="1">
    <source>
        <dbReference type="SAM" id="MobiDB-lite"/>
    </source>
</evidence>
<organism evidence="2 3">
    <name type="scientific">Trapa incisa</name>
    <dbReference type="NCBI Taxonomy" id="236973"/>
    <lineage>
        <taxon>Eukaryota</taxon>
        <taxon>Viridiplantae</taxon>
        <taxon>Streptophyta</taxon>
        <taxon>Embryophyta</taxon>
        <taxon>Tracheophyta</taxon>
        <taxon>Spermatophyta</taxon>
        <taxon>Magnoliopsida</taxon>
        <taxon>eudicotyledons</taxon>
        <taxon>Gunneridae</taxon>
        <taxon>Pentapetalae</taxon>
        <taxon>rosids</taxon>
        <taxon>malvids</taxon>
        <taxon>Myrtales</taxon>
        <taxon>Lythraceae</taxon>
        <taxon>Trapa</taxon>
    </lineage>
</organism>
<protein>
    <submittedName>
        <fullName evidence="2">Uncharacterized protein</fullName>
    </submittedName>
</protein>
<accession>A0AAN7JVX4</accession>
<dbReference type="Proteomes" id="UP001345219">
    <property type="component" value="Chromosome 8"/>
</dbReference>
<dbReference type="EMBL" id="JAXIOK010000014">
    <property type="protein sequence ID" value="KAK4755848.1"/>
    <property type="molecule type" value="Genomic_DNA"/>
</dbReference>
<evidence type="ECO:0000313" key="3">
    <source>
        <dbReference type="Proteomes" id="UP001345219"/>
    </source>
</evidence>
<comment type="caution">
    <text evidence="2">The sequence shown here is derived from an EMBL/GenBank/DDBJ whole genome shotgun (WGS) entry which is preliminary data.</text>
</comment>
<feature type="compositionally biased region" description="Polar residues" evidence="1">
    <location>
        <begin position="138"/>
        <end position="154"/>
    </location>
</feature>